<dbReference type="RefSeq" id="WP_179252370.1">
    <property type="nucleotide sequence ID" value="NZ_JACBIV010000006.1"/>
</dbReference>
<evidence type="ECO:0000259" key="1">
    <source>
        <dbReference type="Pfam" id="PF24223"/>
    </source>
</evidence>
<proteinExistence type="predicted"/>
<dbReference type="EMBL" id="JACNYO010000007">
    <property type="protein sequence ID" value="MBC3212489.1"/>
    <property type="molecule type" value="Genomic_DNA"/>
</dbReference>
<name>A0AAW3WP99_SERFO</name>
<protein>
    <recommendedName>
        <fullName evidence="1">Fimbrial adhesin MrpH C-terminal domain-containing protein</fullName>
    </recommendedName>
</protein>
<reference evidence="2" key="1">
    <citation type="submission" date="2020-08" db="EMBL/GenBank/DDBJ databases">
        <title>Food and environmental bacterial isolates.</title>
        <authorList>
            <person name="Richter L."/>
            <person name="Du Plessis E.M."/>
            <person name="Duvenage S."/>
            <person name="Allam M."/>
            <person name="Korsten L."/>
        </authorList>
    </citation>
    <scope>NUCLEOTIDE SEQUENCE</scope>
    <source>
        <strain evidence="2">UPMP2127</strain>
    </source>
</reference>
<accession>A0AAW3WP99</accession>
<evidence type="ECO:0000313" key="2">
    <source>
        <dbReference type="EMBL" id="MBC3212489.1"/>
    </source>
</evidence>
<feature type="domain" description="Fimbrial adhesin MrpH C-terminal" evidence="1">
    <location>
        <begin position="151"/>
        <end position="261"/>
    </location>
</feature>
<dbReference type="GO" id="GO:0007155">
    <property type="term" value="P:cell adhesion"/>
    <property type="evidence" value="ECO:0007669"/>
    <property type="project" value="InterPro"/>
</dbReference>
<organism evidence="2 3">
    <name type="scientific">Serratia fonticola</name>
    <dbReference type="NCBI Taxonomy" id="47917"/>
    <lineage>
        <taxon>Bacteria</taxon>
        <taxon>Pseudomonadati</taxon>
        <taxon>Pseudomonadota</taxon>
        <taxon>Gammaproteobacteria</taxon>
        <taxon>Enterobacterales</taxon>
        <taxon>Yersiniaceae</taxon>
        <taxon>Serratia</taxon>
    </lineage>
</organism>
<dbReference type="GO" id="GO:0009289">
    <property type="term" value="C:pilus"/>
    <property type="evidence" value="ECO:0007669"/>
    <property type="project" value="InterPro"/>
</dbReference>
<dbReference type="InterPro" id="IPR036937">
    <property type="entry name" value="Adhesion_dom_fimbrial_sf"/>
</dbReference>
<gene>
    <name evidence="2" type="ORF">H8J20_10080</name>
</gene>
<sequence length="265" mass="27451">MKLIGTALLKRTVLVAGLLMPLYGQAVGLDVSWTGPKQLTISAQPDGIGGYTTLCKTGKTVNFYAILSTTTGMYQRFLVSAPGVASGNCSEVLAKVLPIRYTLQGNETSFFGLGQEVGIRPADGPTMNVSLEHSSGTGDAWKPQPPPGPACLLVGTSVDISYGDIQAASVPGLKKSSDLFVKCTASATVKVTVIGYTTTTGIKLRMDGSLAADLFVRDQPANVGTLEKIAANQTIAVPIASILKVNGNLAGGAFRGSAVINMDIL</sequence>
<evidence type="ECO:0000313" key="3">
    <source>
        <dbReference type="Proteomes" id="UP000659084"/>
    </source>
</evidence>
<dbReference type="InterPro" id="IPR057010">
    <property type="entry name" value="MrpH_C"/>
</dbReference>
<dbReference type="Proteomes" id="UP000659084">
    <property type="component" value="Unassembled WGS sequence"/>
</dbReference>
<dbReference type="Pfam" id="PF24223">
    <property type="entry name" value="MrpH_C"/>
    <property type="match status" value="1"/>
</dbReference>
<dbReference type="Gene3D" id="2.60.40.1090">
    <property type="entry name" value="Fimbrial-type adhesion domain"/>
    <property type="match status" value="1"/>
</dbReference>
<dbReference type="AlphaFoldDB" id="A0AAW3WP99"/>
<comment type="caution">
    <text evidence="2">The sequence shown here is derived from an EMBL/GenBank/DDBJ whole genome shotgun (WGS) entry which is preliminary data.</text>
</comment>